<protein>
    <submittedName>
        <fullName evidence="2">Copper chaperone NosL</fullName>
    </submittedName>
</protein>
<reference evidence="2 3" key="1">
    <citation type="submission" date="2023-08" db="EMBL/GenBank/DDBJ databases">
        <title>Functional and genomic diversity of the sorghum phyllosphere microbiome.</title>
        <authorList>
            <person name="Shade A."/>
        </authorList>
    </citation>
    <scope>NUCLEOTIDE SEQUENCE [LARGE SCALE GENOMIC DNA]</scope>
    <source>
        <strain evidence="2 3">SORGH_AS_0335</strain>
    </source>
</reference>
<accession>A0ABU1I5C5</accession>
<dbReference type="Pfam" id="PF05573">
    <property type="entry name" value="NosL"/>
    <property type="match status" value="1"/>
</dbReference>
<keyword evidence="3" id="KW-1185">Reference proteome</keyword>
<dbReference type="PANTHER" id="PTHR41247:SF1">
    <property type="entry name" value="HTH-TYPE TRANSCRIPTIONAL REPRESSOR YCNK"/>
    <property type="match status" value="1"/>
</dbReference>
<evidence type="ECO:0000313" key="2">
    <source>
        <dbReference type="EMBL" id="MDR6212425.1"/>
    </source>
</evidence>
<dbReference type="Proteomes" id="UP001267710">
    <property type="component" value="Unassembled WGS sequence"/>
</dbReference>
<feature type="chain" id="PRO_5047454256" evidence="1">
    <location>
        <begin position="34"/>
        <end position="220"/>
    </location>
</feature>
<feature type="signal peptide" evidence="1">
    <location>
        <begin position="1"/>
        <end position="33"/>
    </location>
</feature>
<dbReference type="InterPro" id="IPR006311">
    <property type="entry name" value="TAT_signal"/>
</dbReference>
<gene>
    <name evidence="2" type="ORF">QE399_000114</name>
</gene>
<name>A0ABU1I5C5_9BURK</name>
<evidence type="ECO:0000313" key="3">
    <source>
        <dbReference type="Proteomes" id="UP001267710"/>
    </source>
</evidence>
<keyword evidence="1" id="KW-0732">Signal</keyword>
<comment type="caution">
    <text evidence="2">The sequence shown here is derived from an EMBL/GenBank/DDBJ whole genome shotgun (WGS) entry which is preliminary data.</text>
</comment>
<dbReference type="Gene3D" id="3.30.70.2050">
    <property type="match status" value="1"/>
</dbReference>
<sequence>MTRACDPAASGGWGRRRLLCMAAGLALAAAAGAAAVQRPWRQGRGSRDADAALAAAAVEVCIVAPPTPYEPATGLPLEAPRAVPADARCPVCGMFPARSPQWAAQLIYADGAAHFFDSPLSLFQFLAAQSLYQDGRWSQRVCAAYVRDMGGSGWVAAAQATYVAGSSLLGPMRNGSYPSFASPEAARSFARQRGGEAMAASLLADHVRATVPAAGHRHAA</sequence>
<organism evidence="2 3">
    <name type="scientific">Paracidovorax wautersii</name>
    <dbReference type="NCBI Taxonomy" id="1177982"/>
    <lineage>
        <taxon>Bacteria</taxon>
        <taxon>Pseudomonadati</taxon>
        <taxon>Pseudomonadota</taxon>
        <taxon>Betaproteobacteria</taxon>
        <taxon>Burkholderiales</taxon>
        <taxon>Comamonadaceae</taxon>
        <taxon>Paracidovorax</taxon>
    </lineage>
</organism>
<dbReference type="PANTHER" id="PTHR41247">
    <property type="entry name" value="HTH-TYPE TRANSCRIPTIONAL REPRESSOR YCNK"/>
    <property type="match status" value="1"/>
</dbReference>
<evidence type="ECO:0000256" key="1">
    <source>
        <dbReference type="SAM" id="SignalP"/>
    </source>
</evidence>
<dbReference type="EMBL" id="JAVIZX010000001">
    <property type="protein sequence ID" value="MDR6212425.1"/>
    <property type="molecule type" value="Genomic_DNA"/>
</dbReference>
<dbReference type="InterPro" id="IPR008719">
    <property type="entry name" value="N2O_reductase_NosL"/>
</dbReference>
<dbReference type="PROSITE" id="PS51318">
    <property type="entry name" value="TAT"/>
    <property type="match status" value="1"/>
</dbReference>
<dbReference type="RefSeq" id="WP_309825353.1">
    <property type="nucleotide sequence ID" value="NZ_JAVIZX010000001.1"/>
</dbReference>
<dbReference type="SUPFAM" id="SSF160387">
    <property type="entry name" value="NosL/MerB-like"/>
    <property type="match status" value="1"/>
</dbReference>
<proteinExistence type="predicted"/>